<reference evidence="8" key="1">
    <citation type="journal article" date="2019" name="Int. J. Syst. Evol. Microbiol.">
        <title>The Global Catalogue of Microorganisms (GCM) 10K type strain sequencing project: providing services to taxonomists for standard genome sequencing and annotation.</title>
        <authorList>
            <consortium name="The Broad Institute Genomics Platform"/>
            <consortium name="The Broad Institute Genome Sequencing Center for Infectious Disease"/>
            <person name="Wu L."/>
            <person name="Ma J."/>
        </authorList>
    </citation>
    <scope>NUCLEOTIDE SEQUENCE [LARGE SCALE GENOMIC DNA]</scope>
    <source>
        <strain evidence="8">KCTC 32514</strain>
    </source>
</reference>
<comment type="caution">
    <text evidence="7">The sequence shown here is derived from an EMBL/GenBank/DDBJ whole genome shotgun (WGS) entry which is preliminary data.</text>
</comment>
<evidence type="ECO:0000256" key="3">
    <source>
        <dbReference type="ARBA" id="ARBA00023237"/>
    </source>
</evidence>
<dbReference type="RefSeq" id="WP_194509597.1">
    <property type="nucleotide sequence ID" value="NZ_JADILU010000008.1"/>
</dbReference>
<proteinExistence type="predicted"/>
<dbReference type="EMBL" id="JBHUOS010000007">
    <property type="protein sequence ID" value="MFD2915506.1"/>
    <property type="molecule type" value="Genomic_DNA"/>
</dbReference>
<gene>
    <name evidence="7" type="ORF">ACFS29_07650</name>
</gene>
<keyword evidence="3" id="KW-0998">Cell outer membrane</keyword>
<dbReference type="PANTHER" id="PTHR30329:SF21">
    <property type="entry name" value="LIPOPROTEIN YIAD-RELATED"/>
    <property type="match status" value="1"/>
</dbReference>
<dbReference type="CDD" id="cd07185">
    <property type="entry name" value="OmpA_C-like"/>
    <property type="match status" value="1"/>
</dbReference>
<dbReference type="Proteomes" id="UP001597548">
    <property type="component" value="Unassembled WGS sequence"/>
</dbReference>
<dbReference type="InterPro" id="IPR050330">
    <property type="entry name" value="Bact_OuterMem_StrucFunc"/>
</dbReference>
<dbReference type="SUPFAM" id="SSF103088">
    <property type="entry name" value="OmpA-like"/>
    <property type="match status" value="1"/>
</dbReference>
<comment type="subcellular location">
    <subcellularLocation>
        <location evidence="1">Cell outer membrane</location>
    </subcellularLocation>
</comment>
<dbReference type="PROSITE" id="PS51123">
    <property type="entry name" value="OMPA_2"/>
    <property type="match status" value="1"/>
</dbReference>
<dbReference type="InterPro" id="IPR006665">
    <property type="entry name" value="OmpA-like"/>
</dbReference>
<evidence type="ECO:0000256" key="1">
    <source>
        <dbReference type="ARBA" id="ARBA00004442"/>
    </source>
</evidence>
<dbReference type="InterPro" id="IPR006664">
    <property type="entry name" value="OMP_bac"/>
</dbReference>
<evidence type="ECO:0000256" key="2">
    <source>
        <dbReference type="ARBA" id="ARBA00023136"/>
    </source>
</evidence>
<accession>A0ABW5ZSM6</accession>
<name>A0ABW5ZSM6_9FLAO</name>
<dbReference type="Pfam" id="PF00691">
    <property type="entry name" value="OmpA"/>
    <property type="match status" value="1"/>
</dbReference>
<dbReference type="Gene3D" id="3.30.1330.60">
    <property type="entry name" value="OmpA-like domain"/>
    <property type="match status" value="1"/>
</dbReference>
<protein>
    <submittedName>
        <fullName evidence="7">OmpA family protein</fullName>
    </submittedName>
</protein>
<keyword evidence="8" id="KW-1185">Reference proteome</keyword>
<sequence length="515" mass="58150">MFYKLLYSKFAITVLAFLFFIPLSHSQTKKLKRPKSRVGISSVDTFVQESFDLYEKVYKYDGYAQAGTPLDDEDIDVLEEALTEMTALSDSASNIISDLDGVGILKQGKATLQINKAKKAIKYSIKTAKELLLGERNKKEEDDNEVENSSDDDNNDGDSNSENEENDTDNKDPENISHDLEVLSKFDFVPGNKTIFFDDFSQDFIGDFPSKWNTNGSGELVKINDSPNNWLRLISGRNTKYIPDIKNLPDTFTLEFDMLTKGLNNKTSSQSYFQILISDNNTFNKDTNFAMVEIPLCQFIDRGLIVENSINGKREIRNEIQVDIRKQVTKRNHISVAINKQRFRVWINETKYVDIPRLLPENVSMKSIKLHLRGLDINKENLYVSNFKVAEGGVDLRRKLLADGKISTNGILFDSGSANIKPQSYGIIRQISQVLQQDDAIKLKIVGHTDGDGNDDTNLKLSKSRAEAVKHALINVYKIDGSRLISEGKGENEPVADNSTSEGKAQNRRVEFIKQ</sequence>
<evidence type="ECO:0000259" key="6">
    <source>
        <dbReference type="PROSITE" id="PS51123"/>
    </source>
</evidence>
<dbReference type="PANTHER" id="PTHR30329">
    <property type="entry name" value="STATOR ELEMENT OF FLAGELLAR MOTOR COMPLEX"/>
    <property type="match status" value="1"/>
</dbReference>
<feature type="compositionally biased region" description="Acidic residues" evidence="5">
    <location>
        <begin position="142"/>
        <end position="167"/>
    </location>
</feature>
<evidence type="ECO:0000313" key="8">
    <source>
        <dbReference type="Proteomes" id="UP001597548"/>
    </source>
</evidence>
<feature type="domain" description="OmpA-like" evidence="6">
    <location>
        <begin position="402"/>
        <end position="515"/>
    </location>
</feature>
<organism evidence="7 8">
    <name type="scientific">Psychroserpens luteus</name>
    <dbReference type="NCBI Taxonomy" id="1434066"/>
    <lineage>
        <taxon>Bacteria</taxon>
        <taxon>Pseudomonadati</taxon>
        <taxon>Bacteroidota</taxon>
        <taxon>Flavobacteriia</taxon>
        <taxon>Flavobacteriales</taxon>
        <taxon>Flavobacteriaceae</taxon>
        <taxon>Psychroserpens</taxon>
    </lineage>
</organism>
<evidence type="ECO:0000256" key="4">
    <source>
        <dbReference type="PROSITE-ProRule" id="PRU00473"/>
    </source>
</evidence>
<feature type="region of interest" description="Disordered" evidence="5">
    <location>
        <begin position="136"/>
        <end position="175"/>
    </location>
</feature>
<dbReference type="PRINTS" id="PR01021">
    <property type="entry name" value="OMPADOMAIN"/>
</dbReference>
<feature type="region of interest" description="Disordered" evidence="5">
    <location>
        <begin position="487"/>
        <end position="515"/>
    </location>
</feature>
<dbReference type="InterPro" id="IPR036737">
    <property type="entry name" value="OmpA-like_sf"/>
</dbReference>
<evidence type="ECO:0000256" key="5">
    <source>
        <dbReference type="SAM" id="MobiDB-lite"/>
    </source>
</evidence>
<evidence type="ECO:0000313" key="7">
    <source>
        <dbReference type="EMBL" id="MFD2915506.1"/>
    </source>
</evidence>
<keyword evidence="2 4" id="KW-0472">Membrane</keyword>